<feature type="domain" description="YvlB/LiaX N-terminal" evidence="1">
    <location>
        <begin position="5"/>
        <end position="33"/>
    </location>
</feature>
<dbReference type="InterPro" id="IPR053959">
    <property type="entry name" value="YvlB/LiaX_N"/>
</dbReference>
<keyword evidence="3" id="KW-1185">Reference proteome</keyword>
<evidence type="ECO:0000313" key="2">
    <source>
        <dbReference type="EMBL" id="GAP15617.1"/>
    </source>
</evidence>
<dbReference type="Pfam" id="PF22746">
    <property type="entry name" value="SHOCT-like_DUF2089-C"/>
    <property type="match status" value="1"/>
</dbReference>
<dbReference type="OrthoDB" id="164380at2"/>
<dbReference type="AlphaFoldDB" id="A0A0S7BNS5"/>
<evidence type="ECO:0000259" key="1">
    <source>
        <dbReference type="Pfam" id="PF22746"/>
    </source>
</evidence>
<dbReference type="EMBL" id="DF967972">
    <property type="protein sequence ID" value="GAP15617.1"/>
    <property type="molecule type" value="Genomic_DNA"/>
</dbReference>
<accession>A0A0S7BNS5</accession>
<proteinExistence type="predicted"/>
<dbReference type="Proteomes" id="UP000055060">
    <property type="component" value="Unassembled WGS sequence"/>
</dbReference>
<protein>
    <recommendedName>
        <fullName evidence="1">YvlB/LiaX N-terminal domain-containing protein</fullName>
    </recommendedName>
</protein>
<reference evidence="2" key="1">
    <citation type="submission" date="2015-07" db="EMBL/GenBank/DDBJ databases">
        <title>Draft Genome Sequences of Anaerolinea thermolimosa IMO-1, Bellilinea caldifistulae GOMI-1, Leptolinea tardivitalis YMTK-2, Levilinea saccharolytica KIBI-1,Longilinea arvoryzae KOME-1, Previously Described as Members of the Anaerolineaceae (Chloroflexi).</title>
        <authorList>
            <person name="Sekiguchi Y."/>
            <person name="Ohashi A."/>
            <person name="Matsuura N."/>
            <person name="Tourlousse M.D."/>
        </authorList>
    </citation>
    <scope>NUCLEOTIDE SEQUENCE [LARGE SCALE GENOMIC DNA]</scope>
    <source>
        <strain evidence="2">KOME-1</strain>
    </source>
</reference>
<gene>
    <name evidence="2" type="ORF">LARV_03409</name>
</gene>
<evidence type="ECO:0000313" key="3">
    <source>
        <dbReference type="Proteomes" id="UP000055060"/>
    </source>
</evidence>
<dbReference type="STRING" id="360412.LARV_03409"/>
<dbReference type="RefSeq" id="WP_075074786.1">
    <property type="nucleotide sequence ID" value="NZ_DF967972.1"/>
</dbReference>
<organism evidence="2">
    <name type="scientific">Longilinea arvoryzae</name>
    <dbReference type="NCBI Taxonomy" id="360412"/>
    <lineage>
        <taxon>Bacteria</taxon>
        <taxon>Bacillati</taxon>
        <taxon>Chloroflexota</taxon>
        <taxon>Anaerolineae</taxon>
        <taxon>Anaerolineales</taxon>
        <taxon>Anaerolineaceae</taxon>
        <taxon>Longilinea</taxon>
    </lineage>
</organism>
<name>A0A0S7BNS5_9CHLR</name>
<sequence length="130" mass="14085">MPTSEERLRVLQLIQDGKISAEEGIRLLESLDSASQAAAGKPAGTSQVTGRGARWFRVRVTDTSTGKTRVNVRLPVNVLSAGMKMGARFSPEVEGLDMNQLMELIQAGATGQVLDVIDEQDGERVEVFLE</sequence>